<dbReference type="SUPFAM" id="SSF56925">
    <property type="entry name" value="OMPA-like"/>
    <property type="match status" value="1"/>
</dbReference>
<evidence type="ECO:0000313" key="3">
    <source>
        <dbReference type="Proteomes" id="UP000296862"/>
    </source>
</evidence>
<dbReference type="EMBL" id="CP038810">
    <property type="protein sequence ID" value="QBZ96794.1"/>
    <property type="molecule type" value="Genomic_DNA"/>
</dbReference>
<dbReference type="AlphaFoldDB" id="A0A4V1CBQ4"/>
<feature type="domain" description="DUF6089" evidence="1">
    <location>
        <begin position="12"/>
        <end position="238"/>
    </location>
</feature>
<organism evidence="2 3">
    <name type="scientific">Flavobacterium sangjuense</name>
    <dbReference type="NCBI Taxonomy" id="2518177"/>
    <lineage>
        <taxon>Bacteria</taxon>
        <taxon>Pseudomonadati</taxon>
        <taxon>Bacteroidota</taxon>
        <taxon>Flavobacteriia</taxon>
        <taxon>Flavobacteriales</taxon>
        <taxon>Flavobacteriaceae</taxon>
        <taxon>Flavobacterium</taxon>
    </lineage>
</organism>
<dbReference type="Gene3D" id="2.40.160.20">
    <property type="match status" value="1"/>
</dbReference>
<dbReference type="InterPro" id="IPR045743">
    <property type="entry name" value="DUF6089"/>
</dbReference>
<dbReference type="InterPro" id="IPR011250">
    <property type="entry name" value="OMP/PagP_B-barrel"/>
</dbReference>
<sequence length="238" mass="27314">MLYLHAIFNLMKRILVLFFCLIFQNVLTAQINEIGVFLGGSNFIGDVGKTTYVSPEKLAIGILYKWNKSPRHSYRFSYTQSTIIGNDLDSDVKGRVERGYTFKNEIKEFSAGLEFNFFDFNLHEVLTRKVTPYVYTGLTYTFYDELYVINGETKKDDRAGTLVIPMIVGVKSNVFENIVLGFEVGARYTFTDNLDGSLPKNGNFEPLKFGNLNSKDWYVFSGFTITYTFTEKPCYCKE</sequence>
<proteinExistence type="predicted"/>
<evidence type="ECO:0000313" key="2">
    <source>
        <dbReference type="EMBL" id="QBZ96794.1"/>
    </source>
</evidence>
<accession>A0A4V1CBQ4</accession>
<dbReference type="Proteomes" id="UP000296862">
    <property type="component" value="Chromosome"/>
</dbReference>
<dbReference type="KEGG" id="fsn:GS03_00276"/>
<gene>
    <name evidence="2" type="ORF">GS03_00276</name>
</gene>
<dbReference type="Pfam" id="PF19573">
    <property type="entry name" value="DUF6089"/>
    <property type="match status" value="1"/>
</dbReference>
<name>A0A4V1CBQ4_9FLAO</name>
<reference evidence="2 3" key="1">
    <citation type="submission" date="2019-04" db="EMBL/GenBank/DDBJ databases">
        <title>Flavobacterium sp. GS03.</title>
        <authorList>
            <person name="Kim H."/>
        </authorList>
    </citation>
    <scope>NUCLEOTIDE SEQUENCE [LARGE SCALE GENOMIC DNA]</scope>
    <source>
        <strain evidence="2 3">GS03</strain>
    </source>
</reference>
<protein>
    <recommendedName>
        <fullName evidence="1">DUF6089 domain-containing protein</fullName>
    </recommendedName>
</protein>
<evidence type="ECO:0000259" key="1">
    <source>
        <dbReference type="Pfam" id="PF19573"/>
    </source>
</evidence>
<keyword evidence="3" id="KW-1185">Reference proteome</keyword>